<dbReference type="AlphaFoldDB" id="X1FKF4"/>
<keyword evidence="2" id="KW-0699">rRNA-binding</keyword>
<feature type="non-terminal residue" evidence="6">
    <location>
        <position position="84"/>
    </location>
</feature>
<evidence type="ECO:0000256" key="1">
    <source>
        <dbReference type="ARBA" id="ARBA00010254"/>
    </source>
</evidence>
<comment type="similarity">
    <text evidence="1">Belongs to the universal ribosomal protein uS17 family.</text>
</comment>
<dbReference type="InterPro" id="IPR019979">
    <property type="entry name" value="Ribosomal_uS17_CS"/>
</dbReference>
<dbReference type="Gene3D" id="2.40.50.140">
    <property type="entry name" value="Nucleic acid-binding proteins"/>
    <property type="match status" value="1"/>
</dbReference>
<evidence type="ECO:0000256" key="2">
    <source>
        <dbReference type="ARBA" id="ARBA00022730"/>
    </source>
</evidence>
<dbReference type="InterPro" id="IPR019984">
    <property type="entry name" value="Ribosomal_uS17_bact/chlr"/>
</dbReference>
<name>X1FKF4_9ZZZZ</name>
<dbReference type="InterPro" id="IPR012340">
    <property type="entry name" value="NA-bd_OB-fold"/>
</dbReference>
<dbReference type="NCBIfam" id="TIGR03635">
    <property type="entry name" value="uS17_bact"/>
    <property type="match status" value="1"/>
</dbReference>
<dbReference type="InterPro" id="IPR000266">
    <property type="entry name" value="Ribosomal_uS17"/>
</dbReference>
<dbReference type="GO" id="GO:0006412">
    <property type="term" value="P:translation"/>
    <property type="evidence" value="ECO:0007669"/>
    <property type="project" value="InterPro"/>
</dbReference>
<keyword evidence="3" id="KW-0694">RNA-binding</keyword>
<evidence type="ECO:0000256" key="5">
    <source>
        <dbReference type="ARBA" id="ARBA00023274"/>
    </source>
</evidence>
<dbReference type="CDD" id="cd00364">
    <property type="entry name" value="Ribosomal_uS17"/>
    <property type="match status" value="1"/>
</dbReference>
<dbReference type="SUPFAM" id="SSF50249">
    <property type="entry name" value="Nucleic acid-binding proteins"/>
    <property type="match status" value="1"/>
</dbReference>
<keyword evidence="5" id="KW-0687">Ribonucleoprotein</keyword>
<comment type="caution">
    <text evidence="6">The sequence shown here is derived from an EMBL/GenBank/DDBJ whole genome shotgun (WGS) entry which is preliminary data.</text>
</comment>
<dbReference type="Pfam" id="PF00366">
    <property type="entry name" value="Ribosomal_S17"/>
    <property type="match status" value="1"/>
</dbReference>
<keyword evidence="4" id="KW-0689">Ribosomal protein</keyword>
<dbReference type="GO" id="GO:0019843">
    <property type="term" value="F:rRNA binding"/>
    <property type="evidence" value="ECO:0007669"/>
    <property type="project" value="UniProtKB-KW"/>
</dbReference>
<dbReference type="GO" id="GO:0003735">
    <property type="term" value="F:structural constituent of ribosome"/>
    <property type="evidence" value="ECO:0007669"/>
    <property type="project" value="InterPro"/>
</dbReference>
<dbReference type="PROSITE" id="PS00056">
    <property type="entry name" value="RIBOSOMAL_S17"/>
    <property type="match status" value="1"/>
</dbReference>
<organism evidence="6">
    <name type="scientific">marine sediment metagenome</name>
    <dbReference type="NCBI Taxonomy" id="412755"/>
    <lineage>
        <taxon>unclassified sequences</taxon>
        <taxon>metagenomes</taxon>
        <taxon>ecological metagenomes</taxon>
    </lineage>
</organism>
<evidence type="ECO:0000256" key="3">
    <source>
        <dbReference type="ARBA" id="ARBA00022884"/>
    </source>
</evidence>
<evidence type="ECO:0000313" key="6">
    <source>
        <dbReference type="EMBL" id="GAH46156.1"/>
    </source>
</evidence>
<reference evidence="6" key="1">
    <citation type="journal article" date="2014" name="Front. Microbiol.">
        <title>High frequency of phylogenetically diverse reductive dehalogenase-homologous genes in deep subseafloor sedimentary metagenomes.</title>
        <authorList>
            <person name="Kawai M."/>
            <person name="Futagami T."/>
            <person name="Toyoda A."/>
            <person name="Takaki Y."/>
            <person name="Nishi S."/>
            <person name="Hori S."/>
            <person name="Arai W."/>
            <person name="Tsubouchi T."/>
            <person name="Morono Y."/>
            <person name="Uchiyama I."/>
            <person name="Ito T."/>
            <person name="Fujiyama A."/>
            <person name="Inagaki F."/>
            <person name="Takami H."/>
        </authorList>
    </citation>
    <scope>NUCLEOTIDE SEQUENCE</scope>
    <source>
        <strain evidence="6">Expedition CK06-06</strain>
    </source>
</reference>
<evidence type="ECO:0008006" key="7">
    <source>
        <dbReference type="Google" id="ProtNLM"/>
    </source>
</evidence>
<dbReference type="NCBIfam" id="NF004123">
    <property type="entry name" value="PRK05610.1"/>
    <property type="match status" value="1"/>
</dbReference>
<dbReference type="EMBL" id="BARU01010247">
    <property type="protein sequence ID" value="GAH46156.1"/>
    <property type="molecule type" value="Genomic_DNA"/>
</dbReference>
<proteinExistence type="inferred from homology"/>
<dbReference type="HAMAP" id="MF_01345_B">
    <property type="entry name" value="Ribosomal_uS17_B"/>
    <property type="match status" value="1"/>
</dbReference>
<dbReference type="PANTHER" id="PTHR10744:SF1">
    <property type="entry name" value="SMALL RIBOSOMAL SUBUNIT PROTEIN US17M"/>
    <property type="match status" value="1"/>
</dbReference>
<dbReference type="GO" id="GO:0022627">
    <property type="term" value="C:cytosolic small ribosomal subunit"/>
    <property type="evidence" value="ECO:0007669"/>
    <property type="project" value="TreeGrafter"/>
</dbReference>
<accession>X1FKF4</accession>
<evidence type="ECO:0000256" key="4">
    <source>
        <dbReference type="ARBA" id="ARBA00022980"/>
    </source>
</evidence>
<gene>
    <name evidence="6" type="ORF">S03H2_19595</name>
</gene>
<protein>
    <recommendedName>
        <fullName evidence="7">30S ribosomal protein S17</fullName>
    </recommendedName>
</protein>
<dbReference type="PRINTS" id="PR00973">
    <property type="entry name" value="RIBOSOMALS17"/>
</dbReference>
<dbReference type="PANTHER" id="PTHR10744">
    <property type="entry name" value="40S RIBOSOMAL PROTEIN S11 FAMILY MEMBER"/>
    <property type="match status" value="1"/>
</dbReference>
<sequence>MRKNTKERVGEVMSDKMDKTVVVMISREFAHSFYGKRIKKRKKIKAHDEKNLCRKGDVVKVAETRPLSKDKHWRVTEVLVRKEM</sequence>